<dbReference type="EMBL" id="JAJSPL020000050">
    <property type="protein sequence ID" value="KAK7732514.1"/>
    <property type="molecule type" value="Genomic_DNA"/>
</dbReference>
<dbReference type="Proteomes" id="UP001320245">
    <property type="component" value="Unassembled WGS sequence"/>
</dbReference>
<feature type="region of interest" description="Disordered" evidence="1">
    <location>
        <begin position="27"/>
        <end position="88"/>
    </location>
</feature>
<dbReference type="AlphaFoldDB" id="A0AAN9TY75"/>
<reference evidence="2 3" key="1">
    <citation type="journal article" date="2023" name="PLoS ONE">
        <title>Cytospora paraplurivora sp. nov. isolated from orchards with fruit tree decline syndrome in Ontario, Canada.</title>
        <authorList>
            <person name="Ilyukhin E."/>
            <person name="Nguyen H.D.T."/>
            <person name="Castle A.J."/>
            <person name="Ellouze W."/>
        </authorList>
    </citation>
    <scope>NUCLEOTIDE SEQUENCE [LARGE SCALE GENOMIC DNA]</scope>
    <source>
        <strain evidence="2 3">FDS-564</strain>
    </source>
</reference>
<accession>A0AAN9TY75</accession>
<feature type="region of interest" description="Disordered" evidence="1">
    <location>
        <begin position="233"/>
        <end position="265"/>
    </location>
</feature>
<comment type="caution">
    <text evidence="2">The sequence shown here is derived from an EMBL/GenBank/DDBJ whole genome shotgun (WGS) entry which is preliminary data.</text>
</comment>
<feature type="region of interest" description="Disordered" evidence="1">
    <location>
        <begin position="157"/>
        <end position="180"/>
    </location>
</feature>
<proteinExistence type="predicted"/>
<keyword evidence="3" id="KW-1185">Reference proteome</keyword>
<sequence>MGTLSALYQESSPEYHRVLSEIAISGHENHSEIRTPVPSISDAHKTGDKLEQERPNGVAQLTNRSAEGASKTMAEAGTGREVGPRISTVTRVDVEATSDEDGMKPERGFPVSRRAASAEPMGTVVRNDAKEVTKAYSAGLLRVNNQDDTKHGDDFAPRHHRTHRMSNSEKLAASPQLQRATVDTAKNVATRKSEGVSPPSERIQKLMAKFDSDIRARVEADVERRRRRRQGIIFSALFPSEKPEDSQGPQKQEKQGQRPRTIGPDWPTSLHMIRAGHDMAPSVVDGMRTKGGLSAAQIGMNEEERDLNPEAQVKGKAMVGLDETIGSSYEEASIIQEHAVAAHIVNLGKPRLVRISGHHAIHEDGASRGTLQSQSREFAYPKRLHRTQSERHLIARHGNGDAWHRDDFHQKRQLGQAEDFTFSIDLSDGWPEEADEDESPTTSPMDEPIAPFSYDFTKSEDSSSLVSEECTEYIEGNLSPPMPLFSMPNSPFLYHTDHDDECPSLIIDDDQDRRIEDTMLIGLALSPSPPPPRIQVKPDLDDCKDNT</sequence>
<feature type="compositionally biased region" description="Basic and acidic residues" evidence="1">
    <location>
        <begin position="536"/>
        <end position="547"/>
    </location>
</feature>
<evidence type="ECO:0000313" key="2">
    <source>
        <dbReference type="EMBL" id="KAK7732514.1"/>
    </source>
</evidence>
<organism evidence="2 3">
    <name type="scientific">Cytospora paraplurivora</name>
    <dbReference type="NCBI Taxonomy" id="2898453"/>
    <lineage>
        <taxon>Eukaryota</taxon>
        <taxon>Fungi</taxon>
        <taxon>Dikarya</taxon>
        <taxon>Ascomycota</taxon>
        <taxon>Pezizomycotina</taxon>
        <taxon>Sordariomycetes</taxon>
        <taxon>Sordariomycetidae</taxon>
        <taxon>Diaporthales</taxon>
        <taxon>Cytosporaceae</taxon>
        <taxon>Cytospora</taxon>
    </lineage>
</organism>
<feature type="compositionally biased region" description="Acidic residues" evidence="1">
    <location>
        <begin position="430"/>
        <end position="439"/>
    </location>
</feature>
<protein>
    <submittedName>
        <fullName evidence="2">Uncharacterized protein</fullName>
    </submittedName>
</protein>
<feature type="region of interest" description="Disordered" evidence="1">
    <location>
        <begin position="427"/>
        <end position="451"/>
    </location>
</feature>
<feature type="compositionally biased region" description="Basic and acidic residues" evidence="1">
    <location>
        <begin position="42"/>
        <end position="54"/>
    </location>
</feature>
<feature type="compositionally biased region" description="Basic and acidic residues" evidence="1">
    <location>
        <begin position="241"/>
        <end position="256"/>
    </location>
</feature>
<name>A0AAN9TY75_9PEZI</name>
<gene>
    <name evidence="2" type="ORF">SLS53_008399</name>
</gene>
<feature type="region of interest" description="Disordered" evidence="1">
    <location>
        <begin position="523"/>
        <end position="547"/>
    </location>
</feature>
<evidence type="ECO:0000313" key="3">
    <source>
        <dbReference type="Proteomes" id="UP001320245"/>
    </source>
</evidence>
<evidence type="ECO:0000256" key="1">
    <source>
        <dbReference type="SAM" id="MobiDB-lite"/>
    </source>
</evidence>